<evidence type="ECO:0000313" key="6">
    <source>
        <dbReference type="Proteomes" id="UP000593846"/>
    </source>
</evidence>
<dbReference type="SMART" id="SM00419">
    <property type="entry name" value="HTH_CRP"/>
    <property type="match status" value="1"/>
</dbReference>
<sequence>MNITTLSSAFTPPIRHLKTSFSSRSILPRNNDYLWKIEQGVVRIVTWHEDGTIVTLGLWGVGAIIGTVLSKTEPYQIECLTKVELSAVEIQDSSELLQILRLHLQRTEELMVIRSHKTVEIMVIKLLEWLANRFGREVQKGRLIDLRLTHQDIAETIGSTRVTITRILQKLEEQGSIHRLRLHKIVLREEDIWHYEI</sequence>
<organism evidence="5 6">
    <name type="scientific">Anabaenopsis elenkinii CCIBt3563</name>
    <dbReference type="NCBI Taxonomy" id="2779889"/>
    <lineage>
        <taxon>Bacteria</taxon>
        <taxon>Bacillati</taxon>
        <taxon>Cyanobacteriota</taxon>
        <taxon>Cyanophyceae</taxon>
        <taxon>Nostocales</taxon>
        <taxon>Nodulariaceae</taxon>
        <taxon>Anabaenopsis</taxon>
    </lineage>
</organism>
<dbReference type="CDD" id="cd00092">
    <property type="entry name" value="HTH_CRP"/>
    <property type="match status" value="1"/>
</dbReference>
<dbReference type="InterPro" id="IPR014710">
    <property type="entry name" value="RmlC-like_jellyroll"/>
</dbReference>
<dbReference type="SUPFAM" id="SSF46785">
    <property type="entry name" value="Winged helix' DNA-binding domain"/>
    <property type="match status" value="1"/>
</dbReference>
<gene>
    <name evidence="5" type="ORF">IM676_12145</name>
</gene>
<dbReference type="GO" id="GO:0003677">
    <property type="term" value="F:DNA binding"/>
    <property type="evidence" value="ECO:0007669"/>
    <property type="project" value="UniProtKB-KW"/>
</dbReference>
<keyword evidence="6" id="KW-1185">Reference proteome</keyword>
<dbReference type="KEGG" id="aee:IM676_12145"/>
<evidence type="ECO:0000256" key="1">
    <source>
        <dbReference type="ARBA" id="ARBA00023015"/>
    </source>
</evidence>
<protein>
    <submittedName>
        <fullName evidence="5">Crp/Fnr family transcriptional regulator</fullName>
    </submittedName>
</protein>
<proteinExistence type="predicted"/>
<feature type="domain" description="HTH crp-type" evidence="4">
    <location>
        <begin position="117"/>
        <end position="191"/>
    </location>
</feature>
<dbReference type="InterPro" id="IPR018490">
    <property type="entry name" value="cNMP-bd_dom_sf"/>
</dbReference>
<dbReference type="GO" id="GO:0006355">
    <property type="term" value="P:regulation of DNA-templated transcription"/>
    <property type="evidence" value="ECO:0007669"/>
    <property type="project" value="InterPro"/>
</dbReference>
<dbReference type="InterPro" id="IPR036390">
    <property type="entry name" value="WH_DNA-bd_sf"/>
</dbReference>
<dbReference type="InterPro" id="IPR012318">
    <property type="entry name" value="HTH_CRP"/>
</dbReference>
<accession>A0A7U3NM91</accession>
<dbReference type="EMBL" id="CP063311">
    <property type="protein sequence ID" value="QOV21501.1"/>
    <property type="molecule type" value="Genomic_DNA"/>
</dbReference>
<dbReference type="Proteomes" id="UP000593846">
    <property type="component" value="Chromosome"/>
</dbReference>
<dbReference type="AlphaFoldDB" id="A0A7U3NM91"/>
<reference evidence="6" key="1">
    <citation type="submission" date="2020-10" db="EMBL/GenBank/DDBJ databases">
        <title>Genome-based taxonomic classification of the species Anabaenopsis elenkinii.</title>
        <authorList>
            <person name="Delbaje E."/>
            <person name="Andreote A.P.D."/>
            <person name="Pellegrinetti T.A."/>
            <person name="Cruz R.B."/>
            <person name="Branco L.H.Z."/>
            <person name="Fiore M.F."/>
        </authorList>
    </citation>
    <scope>NUCLEOTIDE SEQUENCE [LARGE SCALE GENOMIC DNA]</scope>
    <source>
        <strain evidence="6">CCIBt3563</strain>
    </source>
</reference>
<dbReference type="Gene3D" id="2.60.120.10">
    <property type="entry name" value="Jelly Rolls"/>
    <property type="match status" value="1"/>
</dbReference>
<dbReference type="Pfam" id="PF13545">
    <property type="entry name" value="HTH_Crp_2"/>
    <property type="match status" value="1"/>
</dbReference>
<name>A0A7U3NM91_9CYAN</name>
<dbReference type="PROSITE" id="PS51063">
    <property type="entry name" value="HTH_CRP_2"/>
    <property type="match status" value="1"/>
</dbReference>
<keyword evidence="3" id="KW-0804">Transcription</keyword>
<dbReference type="SUPFAM" id="SSF51206">
    <property type="entry name" value="cAMP-binding domain-like"/>
    <property type="match status" value="1"/>
</dbReference>
<evidence type="ECO:0000256" key="3">
    <source>
        <dbReference type="ARBA" id="ARBA00023163"/>
    </source>
</evidence>
<evidence type="ECO:0000313" key="5">
    <source>
        <dbReference type="EMBL" id="QOV21501.1"/>
    </source>
</evidence>
<evidence type="ECO:0000259" key="4">
    <source>
        <dbReference type="PROSITE" id="PS51063"/>
    </source>
</evidence>
<dbReference type="PRINTS" id="PR00034">
    <property type="entry name" value="HTHCRP"/>
</dbReference>
<keyword evidence="1" id="KW-0805">Transcription regulation</keyword>
<evidence type="ECO:0000256" key="2">
    <source>
        <dbReference type="ARBA" id="ARBA00023125"/>
    </source>
</evidence>
<keyword evidence="2" id="KW-0238">DNA-binding</keyword>
<dbReference type="RefSeq" id="WP_200987156.1">
    <property type="nucleotide sequence ID" value="NZ_CP063311.1"/>
</dbReference>